<dbReference type="EMBL" id="BPLR01010667">
    <property type="protein sequence ID" value="GIY40829.1"/>
    <property type="molecule type" value="Genomic_DNA"/>
</dbReference>
<dbReference type="Proteomes" id="UP001054945">
    <property type="component" value="Unassembled WGS sequence"/>
</dbReference>
<sequence>MAVMAHLSSAITPRIVRQINSHNKVGYVLLATLFDHVFYCVPQWKKKQHSWTVAPTNGHKPLQASRRYDNQILIPQDDEPEKQFPVVGSPLIIINKVARIPGSLLNYTPLL</sequence>
<protein>
    <submittedName>
        <fullName evidence="1">Uncharacterized protein</fullName>
    </submittedName>
</protein>
<dbReference type="AlphaFoldDB" id="A0AAV4T520"/>
<evidence type="ECO:0000313" key="2">
    <source>
        <dbReference type="Proteomes" id="UP001054945"/>
    </source>
</evidence>
<reference evidence="1 2" key="1">
    <citation type="submission" date="2021-06" db="EMBL/GenBank/DDBJ databases">
        <title>Caerostris extrusa draft genome.</title>
        <authorList>
            <person name="Kono N."/>
            <person name="Arakawa K."/>
        </authorList>
    </citation>
    <scope>NUCLEOTIDE SEQUENCE [LARGE SCALE GENOMIC DNA]</scope>
</reference>
<comment type="caution">
    <text evidence="1">The sequence shown here is derived from an EMBL/GenBank/DDBJ whole genome shotgun (WGS) entry which is preliminary data.</text>
</comment>
<name>A0AAV4T520_CAEEX</name>
<keyword evidence="2" id="KW-1185">Reference proteome</keyword>
<evidence type="ECO:0000313" key="1">
    <source>
        <dbReference type="EMBL" id="GIY40829.1"/>
    </source>
</evidence>
<accession>A0AAV4T520</accession>
<gene>
    <name evidence="1" type="ORF">CEXT_619051</name>
</gene>
<organism evidence="1 2">
    <name type="scientific">Caerostris extrusa</name>
    <name type="common">Bark spider</name>
    <name type="synonym">Caerostris bankana</name>
    <dbReference type="NCBI Taxonomy" id="172846"/>
    <lineage>
        <taxon>Eukaryota</taxon>
        <taxon>Metazoa</taxon>
        <taxon>Ecdysozoa</taxon>
        <taxon>Arthropoda</taxon>
        <taxon>Chelicerata</taxon>
        <taxon>Arachnida</taxon>
        <taxon>Araneae</taxon>
        <taxon>Araneomorphae</taxon>
        <taxon>Entelegynae</taxon>
        <taxon>Araneoidea</taxon>
        <taxon>Araneidae</taxon>
        <taxon>Caerostris</taxon>
    </lineage>
</organism>
<proteinExistence type="predicted"/>